<accession>A0A2I0J8Y7</accession>
<proteinExistence type="predicted"/>
<evidence type="ECO:0000256" key="1">
    <source>
        <dbReference type="SAM" id="MobiDB-lite"/>
    </source>
</evidence>
<protein>
    <submittedName>
        <fullName evidence="2">Uncharacterized protein</fullName>
    </submittedName>
</protein>
<organism evidence="2 3">
    <name type="scientific">Punica granatum</name>
    <name type="common">Pomegranate</name>
    <dbReference type="NCBI Taxonomy" id="22663"/>
    <lineage>
        <taxon>Eukaryota</taxon>
        <taxon>Viridiplantae</taxon>
        <taxon>Streptophyta</taxon>
        <taxon>Embryophyta</taxon>
        <taxon>Tracheophyta</taxon>
        <taxon>Spermatophyta</taxon>
        <taxon>Magnoliopsida</taxon>
        <taxon>eudicotyledons</taxon>
        <taxon>Gunneridae</taxon>
        <taxon>Pentapetalae</taxon>
        <taxon>rosids</taxon>
        <taxon>malvids</taxon>
        <taxon>Myrtales</taxon>
        <taxon>Lythraceae</taxon>
        <taxon>Punica</taxon>
    </lineage>
</organism>
<dbReference type="AlphaFoldDB" id="A0A2I0J8Y7"/>
<reference evidence="2 3" key="1">
    <citation type="submission" date="2017-11" db="EMBL/GenBank/DDBJ databases">
        <title>De-novo sequencing of pomegranate (Punica granatum L.) genome.</title>
        <authorList>
            <person name="Akparov Z."/>
            <person name="Amiraslanov A."/>
            <person name="Hajiyeva S."/>
            <person name="Abbasov M."/>
            <person name="Kaur K."/>
            <person name="Hamwieh A."/>
            <person name="Solovyev V."/>
            <person name="Salamov A."/>
            <person name="Braich B."/>
            <person name="Kosarev P."/>
            <person name="Mahmoud A."/>
            <person name="Hajiyev E."/>
            <person name="Babayeva S."/>
            <person name="Izzatullayeva V."/>
            <person name="Mammadov A."/>
            <person name="Mammadov A."/>
            <person name="Sharifova S."/>
            <person name="Ojaghi J."/>
            <person name="Eynullazada K."/>
            <person name="Bayramov B."/>
            <person name="Abdulazimova A."/>
            <person name="Shahmuradov I."/>
        </authorList>
    </citation>
    <scope>NUCLEOTIDE SEQUENCE [LARGE SCALE GENOMIC DNA]</scope>
    <source>
        <strain evidence="3">cv. AG2017</strain>
        <tissue evidence="2">Leaf</tissue>
    </source>
</reference>
<dbReference type="PANTHER" id="PTHR36746">
    <property type="entry name" value="BNAC04G51760D PROTEIN"/>
    <property type="match status" value="1"/>
</dbReference>
<gene>
    <name evidence="2" type="ORF">CRG98_026892</name>
</gene>
<dbReference type="Proteomes" id="UP000233551">
    <property type="component" value="Unassembled WGS sequence"/>
</dbReference>
<dbReference type="PANTHER" id="PTHR36746:SF3">
    <property type="entry name" value="DUF4005 DOMAIN-CONTAINING PROTEIN"/>
    <property type="match status" value="1"/>
</dbReference>
<evidence type="ECO:0000313" key="2">
    <source>
        <dbReference type="EMBL" id="PKI52711.1"/>
    </source>
</evidence>
<dbReference type="EMBL" id="PGOL01001906">
    <property type="protein sequence ID" value="PKI52711.1"/>
    <property type="molecule type" value="Genomic_DNA"/>
</dbReference>
<evidence type="ECO:0000313" key="3">
    <source>
        <dbReference type="Proteomes" id="UP000233551"/>
    </source>
</evidence>
<comment type="caution">
    <text evidence="2">The sequence shown here is derived from an EMBL/GenBank/DDBJ whole genome shotgun (WGS) entry which is preliminary data.</text>
</comment>
<name>A0A2I0J8Y7_PUNGR</name>
<keyword evidence="3" id="KW-1185">Reference proteome</keyword>
<feature type="region of interest" description="Disordered" evidence="1">
    <location>
        <begin position="1"/>
        <end position="79"/>
    </location>
</feature>
<sequence length="225" mass="24901">MQNHSLKVGSAKNGENPPKISLAASPEVEPSIERRSTHQRKGSKSKQMAKILTGKPAVHQSDPHRKVESLDQSPGSKTVDINDRVSDYISRAKLRIRAMSVRGGGKAKVEKEPGSSNRFADYIRRTKIFLFVRLQSAAKFADDDDARNAISSCQRAMKKSSEKRNSFLKVLNVAQDSALGPATAMYQKFSLKAWQVDGVKIYANKLQFDRESLSKGGDQEVRGPN</sequence>